<dbReference type="PROSITE" id="PS51882">
    <property type="entry name" value="G_ALPHA"/>
    <property type="match status" value="1"/>
</dbReference>
<dbReference type="SMART" id="SM00275">
    <property type="entry name" value="G_alpha"/>
    <property type="match status" value="1"/>
</dbReference>
<keyword evidence="3 5" id="KW-0342">GTP-binding</keyword>
<gene>
    <name evidence="7" type="ORF">M413DRAFT_17870</name>
</gene>
<dbReference type="PRINTS" id="PR00318">
    <property type="entry name" value="GPROTEINA"/>
</dbReference>
<dbReference type="HOGENOM" id="CLU_014184_1_1_1"/>
<evidence type="ECO:0000256" key="6">
    <source>
        <dbReference type="PIRSR" id="PIRSR601019-2"/>
    </source>
</evidence>
<dbReference type="PANTHER" id="PTHR10218:SF360">
    <property type="entry name" value="GUANINE NUCLEOTIDE-BINDING PROTEIN SUBUNIT ALPHA HOMOLOG"/>
    <property type="match status" value="1"/>
</dbReference>
<accession>A0A0C3CJI7</accession>
<sequence>MADHLSFSINPFQQAKWTGAKPNETEQETQARVQQMKAALNESRRIDQQLQEGRKTLERRKKAIKILLLGQSESGKVNFQLAFAPRHFERERPVWKIIVQLNIIGTIKTILDALKEEYEPGEEYPATPTDASPKSALRVLRKMRLCLSPLFFIETNLLRILAPDSLDSRDMAVRAGHGWKELLRAKGNPFVTDSERETQPGHRRSETLISSENDPSSILVAQRDEIIALWDNPSVREILKRRRPQLQDSPGFFMDDIARIATHDYVPSDQDIIKARIRTMGVEEYRFVVEKGQDANVEYYITDVGGGRHQRASWAPFFDDVQAIMFLAPLAFNQTLEEDSRVNRLEDSVQLWKDICSNKLLANANLILFFNKKDVLTATLASGVQVKKYVPTYGDLPNDVPSVTKYFKDKFRAYHRKFSPQSRPFLCYETSAIHIRSMSVVLIGVRESLLRQHLREGDII</sequence>
<dbReference type="GO" id="GO:0005525">
    <property type="term" value="F:GTP binding"/>
    <property type="evidence" value="ECO:0007669"/>
    <property type="project" value="UniProtKB-KW"/>
</dbReference>
<dbReference type="InterPro" id="IPR011025">
    <property type="entry name" value="GproteinA_insert"/>
</dbReference>
<proteinExistence type="predicted"/>
<dbReference type="OrthoDB" id="5817230at2759"/>
<dbReference type="GO" id="GO:0046872">
    <property type="term" value="F:metal ion binding"/>
    <property type="evidence" value="ECO:0007669"/>
    <property type="project" value="UniProtKB-KW"/>
</dbReference>
<evidence type="ECO:0000256" key="4">
    <source>
        <dbReference type="ARBA" id="ARBA00023224"/>
    </source>
</evidence>
<organism evidence="7 8">
    <name type="scientific">Hebeloma cylindrosporum</name>
    <dbReference type="NCBI Taxonomy" id="76867"/>
    <lineage>
        <taxon>Eukaryota</taxon>
        <taxon>Fungi</taxon>
        <taxon>Dikarya</taxon>
        <taxon>Basidiomycota</taxon>
        <taxon>Agaricomycotina</taxon>
        <taxon>Agaricomycetes</taxon>
        <taxon>Agaricomycetidae</taxon>
        <taxon>Agaricales</taxon>
        <taxon>Agaricineae</taxon>
        <taxon>Hymenogastraceae</taxon>
        <taxon>Hebeloma</taxon>
    </lineage>
</organism>
<evidence type="ECO:0000256" key="2">
    <source>
        <dbReference type="ARBA" id="ARBA00022741"/>
    </source>
</evidence>
<dbReference type="SUPFAM" id="SSF52540">
    <property type="entry name" value="P-loop containing nucleoside triphosphate hydrolases"/>
    <property type="match status" value="1"/>
</dbReference>
<dbReference type="FunFam" id="3.40.50.300:FF:000692">
    <property type="entry name" value="Guanine nucleotide-binding protein subunit alpha"/>
    <property type="match status" value="1"/>
</dbReference>
<evidence type="ECO:0008006" key="9">
    <source>
        <dbReference type="Google" id="ProtNLM"/>
    </source>
</evidence>
<reference evidence="7 8" key="1">
    <citation type="submission" date="2014-04" db="EMBL/GenBank/DDBJ databases">
        <authorList>
            <consortium name="DOE Joint Genome Institute"/>
            <person name="Kuo A."/>
            <person name="Gay G."/>
            <person name="Dore J."/>
            <person name="Kohler A."/>
            <person name="Nagy L.G."/>
            <person name="Floudas D."/>
            <person name="Copeland A."/>
            <person name="Barry K.W."/>
            <person name="Cichocki N."/>
            <person name="Veneault-Fourrey C."/>
            <person name="LaButti K."/>
            <person name="Lindquist E.A."/>
            <person name="Lipzen A."/>
            <person name="Lundell T."/>
            <person name="Morin E."/>
            <person name="Murat C."/>
            <person name="Sun H."/>
            <person name="Tunlid A."/>
            <person name="Henrissat B."/>
            <person name="Grigoriev I.V."/>
            <person name="Hibbett D.S."/>
            <person name="Martin F."/>
            <person name="Nordberg H.P."/>
            <person name="Cantor M.N."/>
            <person name="Hua S.X."/>
        </authorList>
    </citation>
    <scope>NUCLEOTIDE SEQUENCE [LARGE SCALE GENOMIC DNA]</scope>
    <source>
        <strain evidence="8">h7</strain>
    </source>
</reference>
<dbReference type="AlphaFoldDB" id="A0A0C3CJI7"/>
<dbReference type="GO" id="GO:0003924">
    <property type="term" value="F:GTPase activity"/>
    <property type="evidence" value="ECO:0007669"/>
    <property type="project" value="InterPro"/>
</dbReference>
<dbReference type="STRING" id="686832.A0A0C3CJI7"/>
<dbReference type="Pfam" id="PF00503">
    <property type="entry name" value="G-alpha"/>
    <property type="match status" value="1"/>
</dbReference>
<evidence type="ECO:0000313" key="7">
    <source>
        <dbReference type="EMBL" id="KIM43926.1"/>
    </source>
</evidence>
<keyword evidence="2 5" id="KW-0547">Nucleotide-binding</keyword>
<name>A0A0C3CJI7_HEBCY</name>
<dbReference type="InterPro" id="IPR027417">
    <property type="entry name" value="P-loop_NTPase"/>
</dbReference>
<dbReference type="SUPFAM" id="SSF47895">
    <property type="entry name" value="Transducin (alpha subunit), insertion domain"/>
    <property type="match status" value="1"/>
</dbReference>
<feature type="binding site" evidence="5">
    <location>
        <position position="432"/>
    </location>
    <ligand>
        <name>GTP</name>
        <dbReference type="ChEBI" id="CHEBI:37565"/>
    </ligand>
</feature>
<dbReference type="PANTHER" id="PTHR10218">
    <property type="entry name" value="GTP-BINDING PROTEIN ALPHA SUBUNIT"/>
    <property type="match status" value="1"/>
</dbReference>
<keyword evidence="1 6" id="KW-0479">Metal-binding</keyword>
<reference evidence="8" key="2">
    <citation type="submission" date="2015-01" db="EMBL/GenBank/DDBJ databases">
        <title>Evolutionary Origins and Diversification of the Mycorrhizal Mutualists.</title>
        <authorList>
            <consortium name="DOE Joint Genome Institute"/>
            <consortium name="Mycorrhizal Genomics Consortium"/>
            <person name="Kohler A."/>
            <person name="Kuo A."/>
            <person name="Nagy L.G."/>
            <person name="Floudas D."/>
            <person name="Copeland A."/>
            <person name="Barry K.W."/>
            <person name="Cichocki N."/>
            <person name="Veneault-Fourrey C."/>
            <person name="LaButti K."/>
            <person name="Lindquist E.A."/>
            <person name="Lipzen A."/>
            <person name="Lundell T."/>
            <person name="Morin E."/>
            <person name="Murat C."/>
            <person name="Riley R."/>
            <person name="Ohm R."/>
            <person name="Sun H."/>
            <person name="Tunlid A."/>
            <person name="Henrissat B."/>
            <person name="Grigoriev I.V."/>
            <person name="Hibbett D.S."/>
            <person name="Martin F."/>
        </authorList>
    </citation>
    <scope>NUCLEOTIDE SEQUENCE [LARGE SCALE GENOMIC DNA]</scope>
    <source>
        <strain evidence="8">h7</strain>
    </source>
</reference>
<dbReference type="GO" id="GO:0005737">
    <property type="term" value="C:cytoplasm"/>
    <property type="evidence" value="ECO:0007669"/>
    <property type="project" value="TreeGrafter"/>
</dbReference>
<evidence type="ECO:0000256" key="1">
    <source>
        <dbReference type="ARBA" id="ARBA00022723"/>
    </source>
</evidence>
<keyword evidence="4" id="KW-0807">Transducer</keyword>
<dbReference type="GO" id="GO:0005834">
    <property type="term" value="C:heterotrimeric G-protein complex"/>
    <property type="evidence" value="ECO:0007669"/>
    <property type="project" value="TreeGrafter"/>
</dbReference>
<keyword evidence="8" id="KW-1185">Reference proteome</keyword>
<feature type="binding site" evidence="5">
    <location>
        <begin position="371"/>
        <end position="374"/>
    </location>
    <ligand>
        <name>GTP</name>
        <dbReference type="ChEBI" id="CHEBI:37565"/>
    </ligand>
</feature>
<keyword evidence="6" id="KW-0460">Magnesium</keyword>
<feature type="binding site" evidence="5">
    <location>
        <begin position="248"/>
        <end position="249"/>
    </location>
    <ligand>
        <name>GTP</name>
        <dbReference type="ChEBI" id="CHEBI:37565"/>
    </ligand>
</feature>
<dbReference type="Proteomes" id="UP000053424">
    <property type="component" value="Unassembled WGS sequence"/>
</dbReference>
<dbReference type="GO" id="GO:0031683">
    <property type="term" value="F:G-protein beta/gamma-subunit complex binding"/>
    <property type="evidence" value="ECO:0007669"/>
    <property type="project" value="InterPro"/>
</dbReference>
<dbReference type="GO" id="GO:0001664">
    <property type="term" value="F:G protein-coupled receptor binding"/>
    <property type="evidence" value="ECO:0007669"/>
    <property type="project" value="TreeGrafter"/>
</dbReference>
<dbReference type="Gene3D" id="3.40.50.300">
    <property type="entry name" value="P-loop containing nucleotide triphosphate hydrolases"/>
    <property type="match status" value="2"/>
</dbReference>
<dbReference type="GO" id="GO:0007188">
    <property type="term" value="P:adenylate cyclase-modulating G protein-coupled receptor signaling pathway"/>
    <property type="evidence" value="ECO:0007669"/>
    <property type="project" value="TreeGrafter"/>
</dbReference>
<evidence type="ECO:0000256" key="3">
    <source>
        <dbReference type="ARBA" id="ARBA00023134"/>
    </source>
</evidence>
<dbReference type="InterPro" id="IPR001019">
    <property type="entry name" value="Gprotein_alpha_su"/>
</dbReference>
<feature type="binding site" evidence="6">
    <location>
        <position position="279"/>
    </location>
    <ligand>
        <name>Mg(2+)</name>
        <dbReference type="ChEBI" id="CHEBI:18420"/>
    </ligand>
</feature>
<dbReference type="Gene3D" id="1.10.400.10">
    <property type="entry name" value="GI Alpha 1, domain 2-like"/>
    <property type="match status" value="1"/>
</dbReference>
<evidence type="ECO:0000256" key="5">
    <source>
        <dbReference type="PIRSR" id="PIRSR601019-1"/>
    </source>
</evidence>
<dbReference type="EMBL" id="KN831774">
    <property type="protein sequence ID" value="KIM43926.1"/>
    <property type="molecule type" value="Genomic_DNA"/>
</dbReference>
<protein>
    <recommendedName>
        <fullName evidence="9">G-alpha-domain-containing protein</fullName>
    </recommendedName>
</protein>
<evidence type="ECO:0000313" key="8">
    <source>
        <dbReference type="Proteomes" id="UP000053424"/>
    </source>
</evidence>